<dbReference type="EMBL" id="JAACXV010014474">
    <property type="protein sequence ID" value="KAF7267047.1"/>
    <property type="molecule type" value="Genomic_DNA"/>
</dbReference>
<protein>
    <submittedName>
        <fullName evidence="2">Uncharacterized protein</fullName>
    </submittedName>
</protein>
<accession>A0A834HQY7</accession>
<dbReference type="AlphaFoldDB" id="A0A834HQY7"/>
<evidence type="ECO:0000313" key="2">
    <source>
        <dbReference type="EMBL" id="KAF7267047.1"/>
    </source>
</evidence>
<feature type="region of interest" description="Disordered" evidence="1">
    <location>
        <begin position="69"/>
        <end position="124"/>
    </location>
</feature>
<evidence type="ECO:0000313" key="3">
    <source>
        <dbReference type="Proteomes" id="UP000625711"/>
    </source>
</evidence>
<proteinExistence type="predicted"/>
<organism evidence="2 3">
    <name type="scientific">Rhynchophorus ferrugineus</name>
    <name type="common">Red palm weevil</name>
    <name type="synonym">Curculio ferrugineus</name>
    <dbReference type="NCBI Taxonomy" id="354439"/>
    <lineage>
        <taxon>Eukaryota</taxon>
        <taxon>Metazoa</taxon>
        <taxon>Ecdysozoa</taxon>
        <taxon>Arthropoda</taxon>
        <taxon>Hexapoda</taxon>
        <taxon>Insecta</taxon>
        <taxon>Pterygota</taxon>
        <taxon>Neoptera</taxon>
        <taxon>Endopterygota</taxon>
        <taxon>Coleoptera</taxon>
        <taxon>Polyphaga</taxon>
        <taxon>Cucujiformia</taxon>
        <taxon>Curculionidae</taxon>
        <taxon>Dryophthorinae</taxon>
        <taxon>Rhynchophorus</taxon>
    </lineage>
</organism>
<keyword evidence="3" id="KW-1185">Reference proteome</keyword>
<dbReference type="Proteomes" id="UP000625711">
    <property type="component" value="Unassembled WGS sequence"/>
</dbReference>
<feature type="compositionally biased region" description="Gly residues" evidence="1">
    <location>
        <begin position="101"/>
        <end position="111"/>
    </location>
</feature>
<feature type="compositionally biased region" description="Basic and acidic residues" evidence="1">
    <location>
        <begin position="82"/>
        <end position="99"/>
    </location>
</feature>
<evidence type="ECO:0000256" key="1">
    <source>
        <dbReference type="SAM" id="MobiDB-lite"/>
    </source>
</evidence>
<comment type="caution">
    <text evidence="2">The sequence shown here is derived from an EMBL/GenBank/DDBJ whole genome shotgun (WGS) entry which is preliminary data.</text>
</comment>
<name>A0A834HQY7_RHYFE</name>
<reference evidence="2" key="1">
    <citation type="submission" date="2020-08" db="EMBL/GenBank/DDBJ databases">
        <title>Genome sequencing and assembly of the red palm weevil Rhynchophorus ferrugineus.</title>
        <authorList>
            <person name="Dias G.B."/>
            <person name="Bergman C.M."/>
            <person name="Manee M."/>
        </authorList>
    </citation>
    <scope>NUCLEOTIDE SEQUENCE</scope>
    <source>
        <strain evidence="2">AA-2017</strain>
        <tissue evidence="2">Whole larva</tissue>
    </source>
</reference>
<sequence length="143" mass="16211">MVEGPVVTFIYEKTYQKKQGLKGNSSKGNQSKHDTKLAWRWVERRDREGALARWLGPACERGDWSVERRDGLSGSVEPPVETWRRASNEAGRRWRDSRWRPGGGDGSGFGFADGSRTCARKTPRVVPRSTCDRIRSKMNLSLS</sequence>
<gene>
    <name evidence="2" type="ORF">GWI33_019705</name>
</gene>